<feature type="domain" description="Major facilitator superfamily (MFS) profile" evidence="8">
    <location>
        <begin position="66"/>
        <end position="547"/>
    </location>
</feature>
<dbReference type="Pfam" id="PF07690">
    <property type="entry name" value="MFS_1"/>
    <property type="match status" value="1"/>
</dbReference>
<dbReference type="PANTHER" id="PTHR23501">
    <property type="entry name" value="MAJOR FACILITATOR SUPERFAMILY"/>
    <property type="match status" value="1"/>
</dbReference>
<feature type="transmembrane region" description="Helical" evidence="7">
    <location>
        <begin position="285"/>
        <end position="305"/>
    </location>
</feature>
<reference evidence="9 10" key="1">
    <citation type="submission" date="2018-05" db="EMBL/GenBank/DDBJ databases">
        <title>Draft genome sequence of Scytalidium lignicola DSM 105466, a ubiquitous saprotrophic fungus.</title>
        <authorList>
            <person name="Buettner E."/>
            <person name="Gebauer A.M."/>
            <person name="Hofrichter M."/>
            <person name="Liers C."/>
            <person name="Kellner H."/>
        </authorList>
    </citation>
    <scope>NUCLEOTIDE SEQUENCE [LARGE SCALE GENOMIC DNA]</scope>
    <source>
        <strain evidence="9 10">DSM 105466</strain>
    </source>
</reference>
<evidence type="ECO:0000256" key="4">
    <source>
        <dbReference type="ARBA" id="ARBA00022989"/>
    </source>
</evidence>
<dbReference type="SUPFAM" id="SSF103473">
    <property type="entry name" value="MFS general substrate transporter"/>
    <property type="match status" value="2"/>
</dbReference>
<dbReference type="InterPro" id="IPR020846">
    <property type="entry name" value="MFS_dom"/>
</dbReference>
<sequence length="567" mass="60710">MDGEKITDPEPTVPSSGINTVDTTIEKGLEADNVAPSESTTLQENPLAARTNDEDEYIKGFKLFAVMASLTMSCFLLLLDTSIIVTAIPRITSDFHSLTDVGWYGSAYLLANCTLQPLTGKLYAQFSSKYTFISFLGIFELGSLLCGVATSSKMLIIGRTVAGLGASGIINGALTIISSCLPLQKRAVTQLGVLFGPLIGGALTEYTSWRWCFYINLPLGGTMAGILLLLHIPDHAAKYSVKGSRVEILKSLDLVGFSLFAPAAVQLLLAVQWGHVTYPWNSAHIIGLFCGAGGVFLIFLTWEYYQGDTAMIPLSMISKRIVWSSCMTMGFYFASMMTFSYYLPIYFQAVKGAQPTLSGVYMLPGIISQMAFAVISGILVNRTGYYMPWAIISGIMQSISSGLVSTFTPHTSIGKWIGYQIIGGSGRGIGLQMPMIAVQNALPQKYVSISMSLLVFSQNLGGALFLSFDETAFSNGLDQALPKFAPNVDPQAIIAAGATGFRAVIPKAAVGGVLNAYSRAISHVFYIAAAAAAVLTIVSLGMGFKNIKKKGDEKPQEGKSEENPANP</sequence>
<evidence type="ECO:0000256" key="3">
    <source>
        <dbReference type="ARBA" id="ARBA00022692"/>
    </source>
</evidence>
<comment type="similarity">
    <text evidence="2">Belongs to the major facilitator superfamily. TCR/Tet family.</text>
</comment>
<feature type="region of interest" description="Disordered" evidence="6">
    <location>
        <begin position="1"/>
        <end position="20"/>
    </location>
</feature>
<keyword evidence="4 7" id="KW-1133">Transmembrane helix</keyword>
<evidence type="ECO:0000256" key="7">
    <source>
        <dbReference type="SAM" id="Phobius"/>
    </source>
</evidence>
<dbReference type="OrthoDB" id="10021397at2759"/>
<keyword evidence="10" id="KW-1185">Reference proteome</keyword>
<feature type="transmembrane region" description="Helical" evidence="7">
    <location>
        <begin position="213"/>
        <end position="232"/>
    </location>
</feature>
<keyword evidence="5 7" id="KW-0472">Membrane</keyword>
<gene>
    <name evidence="9" type="ORF">B7463_g6351</name>
</gene>
<keyword evidence="3 7" id="KW-0812">Transmembrane</keyword>
<evidence type="ECO:0000256" key="6">
    <source>
        <dbReference type="SAM" id="MobiDB-lite"/>
    </source>
</evidence>
<dbReference type="GO" id="GO:0022857">
    <property type="term" value="F:transmembrane transporter activity"/>
    <property type="evidence" value="ECO:0007669"/>
    <property type="project" value="InterPro"/>
</dbReference>
<feature type="transmembrane region" description="Helical" evidence="7">
    <location>
        <begin position="156"/>
        <end position="176"/>
    </location>
</feature>
<dbReference type="PROSITE" id="PS50850">
    <property type="entry name" value="MFS"/>
    <property type="match status" value="1"/>
</dbReference>
<feature type="transmembrane region" description="Helical" evidence="7">
    <location>
        <begin position="524"/>
        <end position="544"/>
    </location>
</feature>
<dbReference type="InterPro" id="IPR011701">
    <property type="entry name" value="MFS"/>
</dbReference>
<organism evidence="9 10">
    <name type="scientific">Scytalidium lignicola</name>
    <name type="common">Hyphomycete</name>
    <dbReference type="NCBI Taxonomy" id="5539"/>
    <lineage>
        <taxon>Eukaryota</taxon>
        <taxon>Fungi</taxon>
        <taxon>Dikarya</taxon>
        <taxon>Ascomycota</taxon>
        <taxon>Pezizomycotina</taxon>
        <taxon>Leotiomycetes</taxon>
        <taxon>Leotiomycetes incertae sedis</taxon>
        <taxon>Scytalidium</taxon>
    </lineage>
</organism>
<evidence type="ECO:0000256" key="5">
    <source>
        <dbReference type="ARBA" id="ARBA00023136"/>
    </source>
</evidence>
<feature type="transmembrane region" description="Helical" evidence="7">
    <location>
        <begin position="446"/>
        <end position="468"/>
    </location>
</feature>
<name>A0A3E2HA13_SCYLI</name>
<feature type="transmembrane region" description="Helical" evidence="7">
    <location>
        <begin position="252"/>
        <end position="273"/>
    </location>
</feature>
<proteinExistence type="inferred from homology"/>
<evidence type="ECO:0000313" key="10">
    <source>
        <dbReference type="Proteomes" id="UP000258309"/>
    </source>
</evidence>
<evidence type="ECO:0000313" key="9">
    <source>
        <dbReference type="EMBL" id="RFU29963.1"/>
    </source>
</evidence>
<feature type="transmembrane region" description="Helical" evidence="7">
    <location>
        <begin position="130"/>
        <end position="150"/>
    </location>
</feature>
<feature type="non-terminal residue" evidence="9">
    <location>
        <position position="567"/>
    </location>
</feature>
<dbReference type="OMA" id="RIIWSSC"/>
<dbReference type="GO" id="GO:0005886">
    <property type="term" value="C:plasma membrane"/>
    <property type="evidence" value="ECO:0007669"/>
    <property type="project" value="TreeGrafter"/>
</dbReference>
<dbReference type="InterPro" id="IPR036259">
    <property type="entry name" value="MFS_trans_sf"/>
</dbReference>
<dbReference type="CDD" id="cd17502">
    <property type="entry name" value="MFS_Azr1_MDR_like"/>
    <property type="match status" value="1"/>
</dbReference>
<dbReference type="Gene3D" id="1.20.1250.20">
    <property type="entry name" value="MFS general substrate transporter like domains"/>
    <property type="match status" value="2"/>
</dbReference>
<dbReference type="FunFam" id="1.20.1250.20:FF:000196">
    <property type="entry name" value="MFS toxin efflux pump (AflT)"/>
    <property type="match status" value="1"/>
</dbReference>
<comment type="caution">
    <text evidence="9">The sequence shown here is derived from an EMBL/GenBank/DDBJ whole genome shotgun (WGS) entry which is preliminary data.</text>
</comment>
<dbReference type="Proteomes" id="UP000258309">
    <property type="component" value="Unassembled WGS sequence"/>
</dbReference>
<evidence type="ECO:0000259" key="8">
    <source>
        <dbReference type="PROSITE" id="PS50850"/>
    </source>
</evidence>
<dbReference type="EMBL" id="NCSJ02000112">
    <property type="protein sequence ID" value="RFU29963.1"/>
    <property type="molecule type" value="Genomic_DNA"/>
</dbReference>
<dbReference type="PANTHER" id="PTHR23501:SF193">
    <property type="entry name" value="MULTIDRUG TRANSPORTER, PUTATIVE (AFU_ORTHOLOGUE AFUA_8G00940)-RELATED"/>
    <property type="match status" value="1"/>
</dbReference>
<evidence type="ECO:0000256" key="2">
    <source>
        <dbReference type="ARBA" id="ARBA00007520"/>
    </source>
</evidence>
<feature type="transmembrane region" description="Helical" evidence="7">
    <location>
        <begin position="359"/>
        <end position="380"/>
    </location>
</feature>
<comment type="subcellular location">
    <subcellularLocation>
        <location evidence="1">Membrane</location>
        <topology evidence="1">Multi-pass membrane protein</topology>
    </subcellularLocation>
</comment>
<accession>A0A3E2HA13</accession>
<feature type="non-terminal residue" evidence="9">
    <location>
        <position position="1"/>
    </location>
</feature>
<feature type="transmembrane region" description="Helical" evidence="7">
    <location>
        <begin position="326"/>
        <end position="347"/>
    </location>
</feature>
<protein>
    <recommendedName>
        <fullName evidence="8">Major facilitator superfamily (MFS) profile domain-containing protein</fullName>
    </recommendedName>
</protein>
<feature type="transmembrane region" description="Helical" evidence="7">
    <location>
        <begin position="63"/>
        <end position="89"/>
    </location>
</feature>
<dbReference type="AlphaFoldDB" id="A0A3E2HA13"/>
<evidence type="ECO:0000256" key="1">
    <source>
        <dbReference type="ARBA" id="ARBA00004141"/>
    </source>
</evidence>